<dbReference type="EMBL" id="MU251810">
    <property type="protein sequence ID" value="KAG9229140.1"/>
    <property type="molecule type" value="Genomic_DNA"/>
</dbReference>
<feature type="compositionally biased region" description="Low complexity" evidence="1">
    <location>
        <begin position="260"/>
        <end position="269"/>
    </location>
</feature>
<name>A0A9P8C0S7_9HELO</name>
<keyword evidence="2" id="KW-1133">Transmembrane helix</keyword>
<keyword evidence="2" id="KW-0472">Membrane</keyword>
<dbReference type="OrthoDB" id="5367645at2759"/>
<feature type="compositionally biased region" description="Polar residues" evidence="1">
    <location>
        <begin position="220"/>
        <end position="244"/>
    </location>
</feature>
<dbReference type="AlphaFoldDB" id="A0A9P8C0S7"/>
<evidence type="ECO:0000256" key="1">
    <source>
        <dbReference type="SAM" id="MobiDB-lite"/>
    </source>
</evidence>
<dbReference type="Proteomes" id="UP000824998">
    <property type="component" value="Unassembled WGS sequence"/>
</dbReference>
<feature type="region of interest" description="Disordered" evidence="1">
    <location>
        <begin position="217"/>
        <end position="278"/>
    </location>
</feature>
<protein>
    <recommendedName>
        <fullName evidence="6">Mid2 domain-containing protein</fullName>
    </recommendedName>
</protein>
<evidence type="ECO:0000313" key="5">
    <source>
        <dbReference type="Proteomes" id="UP000824998"/>
    </source>
</evidence>
<organism evidence="4 5">
    <name type="scientific">Amylocarpus encephaloides</name>
    <dbReference type="NCBI Taxonomy" id="45428"/>
    <lineage>
        <taxon>Eukaryota</taxon>
        <taxon>Fungi</taxon>
        <taxon>Dikarya</taxon>
        <taxon>Ascomycota</taxon>
        <taxon>Pezizomycotina</taxon>
        <taxon>Leotiomycetes</taxon>
        <taxon>Helotiales</taxon>
        <taxon>Helotiales incertae sedis</taxon>
        <taxon>Amylocarpus</taxon>
    </lineage>
</organism>
<gene>
    <name evidence="4" type="ORF">BJ875DRAFT_446231</name>
</gene>
<keyword evidence="3" id="KW-0732">Signal</keyword>
<evidence type="ECO:0000256" key="3">
    <source>
        <dbReference type="SAM" id="SignalP"/>
    </source>
</evidence>
<keyword evidence="2" id="KW-0812">Transmembrane</keyword>
<evidence type="ECO:0000256" key="2">
    <source>
        <dbReference type="SAM" id="Phobius"/>
    </source>
</evidence>
<feature type="chain" id="PRO_5040276948" description="Mid2 domain-containing protein" evidence="3">
    <location>
        <begin position="22"/>
        <end position="321"/>
    </location>
</feature>
<keyword evidence="5" id="KW-1185">Reference proteome</keyword>
<proteinExistence type="predicted"/>
<evidence type="ECO:0000313" key="4">
    <source>
        <dbReference type="EMBL" id="KAG9229140.1"/>
    </source>
</evidence>
<reference evidence="4" key="1">
    <citation type="journal article" date="2021" name="IMA Fungus">
        <title>Genomic characterization of three marine fungi, including Emericellopsis atlantica sp. nov. with signatures of a generalist lifestyle and marine biomass degradation.</title>
        <authorList>
            <person name="Hagestad O.C."/>
            <person name="Hou L."/>
            <person name="Andersen J.H."/>
            <person name="Hansen E.H."/>
            <person name="Altermark B."/>
            <person name="Li C."/>
            <person name="Kuhnert E."/>
            <person name="Cox R.J."/>
            <person name="Crous P.W."/>
            <person name="Spatafora J.W."/>
            <person name="Lail K."/>
            <person name="Amirebrahimi M."/>
            <person name="Lipzen A."/>
            <person name="Pangilinan J."/>
            <person name="Andreopoulos W."/>
            <person name="Hayes R.D."/>
            <person name="Ng V."/>
            <person name="Grigoriev I.V."/>
            <person name="Jackson S.A."/>
            <person name="Sutton T.D.S."/>
            <person name="Dobson A.D.W."/>
            <person name="Rama T."/>
        </authorList>
    </citation>
    <scope>NUCLEOTIDE SEQUENCE</scope>
    <source>
        <strain evidence="4">TRa018bII</strain>
    </source>
</reference>
<evidence type="ECO:0008006" key="6">
    <source>
        <dbReference type="Google" id="ProtNLM"/>
    </source>
</evidence>
<feature type="transmembrane region" description="Helical" evidence="2">
    <location>
        <begin position="168"/>
        <end position="189"/>
    </location>
</feature>
<sequence length="321" mass="34518">MAISMSIAGIVLAHLLAVVSAVGDPKNANGVTFLYPPGSMTINNLDTINTTWTSKFTAPWLYFLCQKTEQVKTNGTSAILFDFRDYSSCYFNLRPNPEQGGGANSEDIVLLENARSLPVTHALGQAEIAPEQVVTAATTTQVSTVVVTQTPASDQARSGELSMGAKTGLGVGVAVVVVSGGFLIFYCLARRSRRRQVSISDNPLEIMMPRQPVRKIPSVSVASTAPSDDSVTPTQEPAPTLRSQRTASTVRSERTRRSTGRSTVRSRGSGRPDTRRDGAVELCNIDPALHELHSPDAVHEIGPGRWENTGFNFPPEKSAFC</sequence>
<feature type="signal peptide" evidence="3">
    <location>
        <begin position="1"/>
        <end position="21"/>
    </location>
</feature>
<comment type="caution">
    <text evidence="4">The sequence shown here is derived from an EMBL/GenBank/DDBJ whole genome shotgun (WGS) entry which is preliminary data.</text>
</comment>
<accession>A0A9P8C0S7</accession>